<protein>
    <submittedName>
        <fullName evidence="1">Uncharacterized protein</fullName>
    </submittedName>
</protein>
<name>A0A8E2ATP6_9APHY</name>
<keyword evidence="2" id="KW-1185">Reference proteome</keyword>
<reference evidence="1 2" key="1">
    <citation type="submission" date="2016-07" db="EMBL/GenBank/DDBJ databases">
        <title>Draft genome of the white-rot fungus Obba rivulosa 3A-2.</title>
        <authorList>
            <consortium name="DOE Joint Genome Institute"/>
            <person name="Miettinen O."/>
            <person name="Riley R."/>
            <person name="Acob R."/>
            <person name="Barry K."/>
            <person name="Cullen D."/>
            <person name="De Vries R."/>
            <person name="Hainaut M."/>
            <person name="Hatakka A."/>
            <person name="Henrissat B."/>
            <person name="Hilden K."/>
            <person name="Kuo R."/>
            <person name="Labutti K."/>
            <person name="Lipzen A."/>
            <person name="Makela M.R."/>
            <person name="Sandor L."/>
            <person name="Spatafora J.W."/>
            <person name="Grigoriev I.V."/>
            <person name="Hibbett D.S."/>
        </authorList>
    </citation>
    <scope>NUCLEOTIDE SEQUENCE [LARGE SCALE GENOMIC DNA]</scope>
    <source>
        <strain evidence="1 2">3A-2</strain>
    </source>
</reference>
<sequence>MQYFHTLDAVLQRPHFSALTQVYIHFLDCHSEDITYLRDLDSLPFPLLRARRIIEVQITQVREIGDTDEDSESPREITIVKLGSEDRCRSKSPSLSR</sequence>
<evidence type="ECO:0000313" key="1">
    <source>
        <dbReference type="EMBL" id="OCH85095.1"/>
    </source>
</evidence>
<evidence type="ECO:0000313" key="2">
    <source>
        <dbReference type="Proteomes" id="UP000250043"/>
    </source>
</evidence>
<proteinExistence type="predicted"/>
<gene>
    <name evidence="1" type="ORF">OBBRIDRAFT_798517</name>
</gene>
<accession>A0A8E2ATP6</accession>
<dbReference type="Proteomes" id="UP000250043">
    <property type="component" value="Unassembled WGS sequence"/>
</dbReference>
<organism evidence="1 2">
    <name type="scientific">Obba rivulosa</name>
    <dbReference type="NCBI Taxonomy" id="1052685"/>
    <lineage>
        <taxon>Eukaryota</taxon>
        <taxon>Fungi</taxon>
        <taxon>Dikarya</taxon>
        <taxon>Basidiomycota</taxon>
        <taxon>Agaricomycotina</taxon>
        <taxon>Agaricomycetes</taxon>
        <taxon>Polyporales</taxon>
        <taxon>Gelatoporiaceae</taxon>
        <taxon>Obba</taxon>
    </lineage>
</organism>
<dbReference type="EMBL" id="KV722609">
    <property type="protein sequence ID" value="OCH85095.1"/>
    <property type="molecule type" value="Genomic_DNA"/>
</dbReference>
<dbReference type="AlphaFoldDB" id="A0A8E2ATP6"/>